<protein>
    <recommendedName>
        <fullName evidence="3">Type II secretion system protein G</fullName>
    </recommendedName>
</protein>
<accession>A0ABS2BKK4</accession>
<keyword evidence="2" id="KW-1185">Reference proteome</keyword>
<evidence type="ECO:0000313" key="2">
    <source>
        <dbReference type="Proteomes" id="UP000809431"/>
    </source>
</evidence>
<dbReference type="RefSeq" id="WP_203538263.1">
    <property type="nucleotide sequence ID" value="NZ_JAESND010000004.1"/>
</dbReference>
<sequence length="125" mass="14023">MRWLIVLTTLATILLVFWASPLNPLQNAPGEGEASTKAYKNLAIVIQALEKYKGEKGSYPNELGLLTPQYLAKLPDISNERHNTKLDYSSKNQGREYELEFSYHDPGTNSCVYSFPDGWSCTGAY</sequence>
<gene>
    <name evidence="1" type="ORF">JMJ54_09890</name>
</gene>
<organism evidence="1 2">
    <name type="scientific">Jeongeupia naejangsanensis</name>
    <dbReference type="NCBI Taxonomy" id="613195"/>
    <lineage>
        <taxon>Bacteria</taxon>
        <taxon>Pseudomonadati</taxon>
        <taxon>Pseudomonadota</taxon>
        <taxon>Betaproteobacteria</taxon>
        <taxon>Neisseriales</taxon>
        <taxon>Chitinibacteraceae</taxon>
        <taxon>Jeongeupia</taxon>
    </lineage>
</organism>
<comment type="caution">
    <text evidence="1">The sequence shown here is derived from an EMBL/GenBank/DDBJ whole genome shotgun (WGS) entry which is preliminary data.</text>
</comment>
<proteinExistence type="predicted"/>
<dbReference type="EMBL" id="JAESND010000004">
    <property type="protein sequence ID" value="MBM3116145.1"/>
    <property type="molecule type" value="Genomic_DNA"/>
</dbReference>
<evidence type="ECO:0008006" key="3">
    <source>
        <dbReference type="Google" id="ProtNLM"/>
    </source>
</evidence>
<reference evidence="1 2" key="1">
    <citation type="submission" date="2021-01" db="EMBL/GenBank/DDBJ databases">
        <title>Draft Genome Sequence and Polyhydroxyalkanoate Biosynthetic Potential of Jeongeupia naejangsanensis Type Strain DSM 24253.</title>
        <authorList>
            <person name="Turrini P."/>
            <person name="Artuso I."/>
            <person name="Lugli G.A."/>
            <person name="Frangipani E."/>
            <person name="Ventura M."/>
            <person name="Visca P."/>
        </authorList>
    </citation>
    <scope>NUCLEOTIDE SEQUENCE [LARGE SCALE GENOMIC DNA]</scope>
    <source>
        <strain evidence="1 2">DSM 24253</strain>
    </source>
</reference>
<name>A0ABS2BKK4_9NEIS</name>
<evidence type="ECO:0000313" key="1">
    <source>
        <dbReference type="EMBL" id="MBM3116145.1"/>
    </source>
</evidence>
<dbReference type="Proteomes" id="UP000809431">
    <property type="component" value="Unassembled WGS sequence"/>
</dbReference>